<dbReference type="Proteomes" id="UP000567179">
    <property type="component" value="Unassembled WGS sequence"/>
</dbReference>
<reference evidence="2 3" key="1">
    <citation type="journal article" date="2020" name="ISME J.">
        <title>Uncovering the hidden diversity of litter-decomposition mechanisms in mushroom-forming fungi.</title>
        <authorList>
            <person name="Floudas D."/>
            <person name="Bentzer J."/>
            <person name="Ahren D."/>
            <person name="Johansson T."/>
            <person name="Persson P."/>
            <person name="Tunlid A."/>
        </authorList>
    </citation>
    <scope>NUCLEOTIDE SEQUENCE [LARGE SCALE GENOMIC DNA]</scope>
    <source>
        <strain evidence="2 3">CBS 101986</strain>
    </source>
</reference>
<keyword evidence="3" id="KW-1185">Reference proteome</keyword>
<dbReference type="EMBL" id="JAACJJ010000056">
    <property type="protein sequence ID" value="KAF5312865.1"/>
    <property type="molecule type" value="Genomic_DNA"/>
</dbReference>
<feature type="domain" description="Hemimethylated DNA-binding" evidence="1">
    <location>
        <begin position="491"/>
        <end position="594"/>
    </location>
</feature>
<sequence>MHKMAGVQLPLDVIINVILLLPLCRDREESSVSVLVHCALVSKLWNEAAARSLVWKEHYYARYEHCFEERELVRTRLCDNDYRGMYIYRRRLDNNALERLNEMVVSKAARMNIASSLADHGMDLFDVLELEATRPLPSPFLGEEKNEDFEGVKLPAHALARRYWAKAMLETITRGNGISSIWRRFWRAPTPQERPSFEETMTSLSTFFGCSVKRIRKQLEDLWEECRQVFLYRDIDFETGSPSCDLRELCKQICIFMHTKGFKRVSHPRILQEGETDLLNKFPHAYLTNHKTTIPISLCHIFAAIATRFGVRANPTNFPGIVLMHVLVPSRSGHDSDDTFLVNPFASDPNFAVIGPDTPPRHNPPLQMASILQTVPDIAEYLKPCEASLMLIRACANISAIFDSLKEYGRPEVRPSAIVAVCVHLLFGEHHGHLNSLLSVGSLRPIDTVVLQKQLAPLLQSGHEAALHAICKATLRQDDELSRVRKRGPNQPMYFVGMAFLHRRLGYKGFITGWDEVCTASESWINSMQIDALTRGREQAFYRIYATDGSQRYVAEQNMEPAHFSTEDLEILYREFTDLPLIFEGVEFGAMKGRLLLSPDSMRTYPDDDRYGSDWIVSGDEIQESFEPHY</sequence>
<protein>
    <recommendedName>
        <fullName evidence="1">Hemimethylated DNA-binding domain-containing protein</fullName>
    </recommendedName>
</protein>
<dbReference type="InterPro" id="IPR011722">
    <property type="entry name" value="Hemimethylated_DNA-bd_dom"/>
</dbReference>
<dbReference type="InterPro" id="IPR036623">
    <property type="entry name" value="Hemimethylated_DNA-bd_sf"/>
</dbReference>
<comment type="caution">
    <text evidence="2">The sequence shown here is derived from an EMBL/GenBank/DDBJ whole genome shotgun (WGS) entry which is preliminary data.</text>
</comment>
<evidence type="ECO:0000259" key="1">
    <source>
        <dbReference type="SMART" id="SM00992"/>
    </source>
</evidence>
<gene>
    <name evidence="2" type="ORF">D9619_002839</name>
</gene>
<dbReference type="Pfam" id="PF13369">
    <property type="entry name" value="Transglut_core2"/>
    <property type="match status" value="1"/>
</dbReference>
<proteinExistence type="predicted"/>
<dbReference type="AlphaFoldDB" id="A0A8H5EUD7"/>
<dbReference type="InterPro" id="IPR036047">
    <property type="entry name" value="F-box-like_dom_sf"/>
</dbReference>
<dbReference type="SUPFAM" id="SSF81383">
    <property type="entry name" value="F-box domain"/>
    <property type="match status" value="1"/>
</dbReference>
<dbReference type="SUPFAM" id="SSF141255">
    <property type="entry name" value="YccV-like"/>
    <property type="match status" value="1"/>
</dbReference>
<accession>A0A8H5EUD7</accession>
<dbReference type="SMART" id="SM00992">
    <property type="entry name" value="YccV-like"/>
    <property type="match status" value="1"/>
</dbReference>
<dbReference type="OrthoDB" id="28868at2759"/>
<dbReference type="GO" id="GO:0003677">
    <property type="term" value="F:DNA binding"/>
    <property type="evidence" value="ECO:0007669"/>
    <property type="project" value="InterPro"/>
</dbReference>
<name>A0A8H5EUD7_9AGAR</name>
<dbReference type="PANTHER" id="PTHR31350">
    <property type="entry name" value="SI:DKEY-261L7.2"/>
    <property type="match status" value="1"/>
</dbReference>
<evidence type="ECO:0000313" key="2">
    <source>
        <dbReference type="EMBL" id="KAF5312865.1"/>
    </source>
</evidence>
<evidence type="ECO:0000313" key="3">
    <source>
        <dbReference type="Proteomes" id="UP000567179"/>
    </source>
</evidence>
<dbReference type="Gene3D" id="1.20.1280.50">
    <property type="match status" value="1"/>
</dbReference>
<dbReference type="NCBIfam" id="TIGR02097">
    <property type="entry name" value="yccV"/>
    <property type="match status" value="1"/>
</dbReference>
<organism evidence="2 3">
    <name type="scientific">Psilocybe cf. subviscida</name>
    <dbReference type="NCBI Taxonomy" id="2480587"/>
    <lineage>
        <taxon>Eukaryota</taxon>
        <taxon>Fungi</taxon>
        <taxon>Dikarya</taxon>
        <taxon>Basidiomycota</taxon>
        <taxon>Agaricomycotina</taxon>
        <taxon>Agaricomycetes</taxon>
        <taxon>Agaricomycetidae</taxon>
        <taxon>Agaricales</taxon>
        <taxon>Agaricineae</taxon>
        <taxon>Strophariaceae</taxon>
        <taxon>Psilocybe</taxon>
    </lineage>
</organism>
<dbReference type="PANTHER" id="PTHR31350:SF27">
    <property type="entry name" value="HEMIMETHYLATED DNA-BINDING DOMAIN-CONTAINING PROTEIN"/>
    <property type="match status" value="1"/>
</dbReference>
<dbReference type="Pfam" id="PF08755">
    <property type="entry name" value="YccV-like"/>
    <property type="match status" value="1"/>
</dbReference>
<dbReference type="Gene3D" id="2.30.30.390">
    <property type="entry name" value="Hemimethylated DNA-binding domain"/>
    <property type="match status" value="1"/>
</dbReference>
<dbReference type="InterPro" id="IPR032698">
    <property type="entry name" value="SirB1_N"/>
</dbReference>